<dbReference type="Proteomes" id="UP000028995">
    <property type="component" value="Unassembled WGS sequence"/>
</dbReference>
<dbReference type="STRING" id="35760.BCHO_0527"/>
<name>A0A087AI80_9BIFI</name>
<dbReference type="RefSeq" id="WP_024540283.1">
    <property type="nucleotide sequence ID" value="NZ_JBQKLO010000027.1"/>
</dbReference>
<dbReference type="EMBL" id="JGYU01000001">
    <property type="protein sequence ID" value="KFI58480.1"/>
    <property type="molecule type" value="Genomic_DNA"/>
</dbReference>
<reference evidence="1 2" key="1">
    <citation type="submission" date="2014-03" db="EMBL/GenBank/DDBJ databases">
        <title>Genomics of Bifidobacteria.</title>
        <authorList>
            <person name="Ventura M."/>
            <person name="Milani C."/>
            <person name="Lugli G.A."/>
        </authorList>
    </citation>
    <scope>NUCLEOTIDE SEQUENCE [LARGE SCALE GENOMIC DNA]</scope>
    <source>
        <strain evidence="1 2">LMG 10510</strain>
    </source>
</reference>
<keyword evidence="2" id="KW-1185">Reference proteome</keyword>
<dbReference type="OrthoDB" id="3232119at2"/>
<organism evidence="1 2">
    <name type="scientific">Bifidobacterium choerinum</name>
    <dbReference type="NCBI Taxonomy" id="35760"/>
    <lineage>
        <taxon>Bacteria</taxon>
        <taxon>Bacillati</taxon>
        <taxon>Actinomycetota</taxon>
        <taxon>Actinomycetes</taxon>
        <taxon>Bifidobacteriales</taxon>
        <taxon>Bifidobacteriaceae</taxon>
        <taxon>Bifidobacterium</taxon>
    </lineage>
</organism>
<evidence type="ECO:0000313" key="2">
    <source>
        <dbReference type="Proteomes" id="UP000028995"/>
    </source>
</evidence>
<comment type="caution">
    <text evidence="1">The sequence shown here is derived from an EMBL/GenBank/DDBJ whole genome shotgun (WGS) entry which is preliminary data.</text>
</comment>
<accession>A0A087AI80</accession>
<dbReference type="AlphaFoldDB" id="A0A087AI80"/>
<protein>
    <submittedName>
        <fullName evidence="1">Uncharacterized protein</fullName>
    </submittedName>
</protein>
<gene>
    <name evidence="1" type="ORF">BCHO_0527</name>
</gene>
<sequence>MGYAITMCVVALAAFAAIAYVLGRDDGEREERYFAGIDADKQDELYRTPIIYDDDKRSSWHQKGIVNHIDPKSDGTADVRILWYNAHPSKTARKTETGVDKVSVPQQRLASNGVKEGDIVRIAVRPGEGVSIDI</sequence>
<proteinExistence type="predicted"/>
<evidence type="ECO:0000313" key="1">
    <source>
        <dbReference type="EMBL" id="KFI58480.1"/>
    </source>
</evidence>